<dbReference type="EMBL" id="FOKJ01000058">
    <property type="protein sequence ID" value="SFB48609.1"/>
    <property type="molecule type" value="Genomic_DNA"/>
</dbReference>
<reference evidence="1 3" key="1">
    <citation type="submission" date="2016-10" db="EMBL/GenBank/DDBJ databases">
        <authorList>
            <person name="Varghese N."/>
            <person name="Submissions S."/>
        </authorList>
    </citation>
    <scope>NUCLEOTIDE SEQUENCE [LARGE SCALE GENOMIC DNA]</scope>
    <source>
        <strain evidence="1 3">DSM 282</strain>
    </source>
</reference>
<evidence type="ECO:0000313" key="1">
    <source>
        <dbReference type="EMBL" id="SFB48609.1"/>
    </source>
</evidence>
<name>A0A1I4EVK4_9GAMM</name>
<keyword evidence="3" id="KW-1185">Reference proteome</keyword>
<evidence type="ECO:0000313" key="2">
    <source>
        <dbReference type="EMBL" id="SFL09748.1"/>
    </source>
</evidence>
<dbReference type="Proteomes" id="UP000199579">
    <property type="component" value="Unassembled WGS sequence"/>
</dbReference>
<evidence type="ECO:0000313" key="4">
    <source>
        <dbReference type="Proteomes" id="UP000199579"/>
    </source>
</evidence>
<organism evidence="2 4">
    <name type="scientific">Azotobacter beijerinckii</name>
    <dbReference type="NCBI Taxonomy" id="170623"/>
    <lineage>
        <taxon>Bacteria</taxon>
        <taxon>Pseudomonadati</taxon>
        <taxon>Pseudomonadota</taxon>
        <taxon>Gammaproteobacteria</taxon>
        <taxon>Pseudomonadales</taxon>
        <taxon>Pseudomonadaceae</taxon>
        <taxon>Azotobacter</taxon>
    </lineage>
</organism>
<sequence length="80" mass="9259">MDILKFEILEDGDEVVKLEKEEIHVRKSSGEYFVYTLIFDKNNQAINFNVFAIKKGFGSIEIVKDADLSDLSEAWRESNE</sequence>
<evidence type="ECO:0000313" key="3">
    <source>
        <dbReference type="Proteomes" id="UP000198861"/>
    </source>
</evidence>
<protein>
    <submittedName>
        <fullName evidence="2">Uncharacterized protein</fullName>
    </submittedName>
</protein>
<accession>A0A1I4EVK4</accession>
<proteinExistence type="predicted"/>
<reference evidence="2 4" key="2">
    <citation type="submission" date="2016-10" db="EMBL/GenBank/DDBJ databases">
        <authorList>
            <person name="de Groot N.N."/>
        </authorList>
    </citation>
    <scope>NUCLEOTIDE SEQUENCE [LARGE SCALE GENOMIC DNA]</scope>
    <source>
        <strain evidence="2 4">DSM 381</strain>
    </source>
</reference>
<gene>
    <name evidence="1" type="ORF">SAMN04244571_03157</name>
    <name evidence="2" type="ORF">SAMN04244574_03091</name>
</gene>
<dbReference type="EMBL" id="FOSX01000056">
    <property type="protein sequence ID" value="SFL09748.1"/>
    <property type="molecule type" value="Genomic_DNA"/>
</dbReference>
<dbReference type="RefSeq" id="WP_090941503.1">
    <property type="nucleotide sequence ID" value="NZ_FOKJ01000058.1"/>
</dbReference>
<dbReference type="AlphaFoldDB" id="A0A1I4EVK4"/>
<dbReference type="Proteomes" id="UP000198861">
    <property type="component" value="Unassembled WGS sequence"/>
</dbReference>